<reference evidence="2 3" key="2">
    <citation type="journal article" date="2011" name="Stand. Genomic Sci.">
        <title>Complete genome sequence of Bacteroides helcogenes type strain (P 36-108).</title>
        <authorList>
            <person name="Pati A."/>
            <person name="Gronow S."/>
            <person name="Zeytun A."/>
            <person name="Lapidus A."/>
            <person name="Nolan M."/>
            <person name="Hammon N."/>
            <person name="Deshpande S."/>
            <person name="Cheng J.F."/>
            <person name="Tapia R."/>
            <person name="Han C."/>
            <person name="Goodwin L."/>
            <person name="Pitluck S."/>
            <person name="Liolios K."/>
            <person name="Pagani I."/>
            <person name="Ivanova N."/>
            <person name="Mavromatis K."/>
            <person name="Chen A."/>
            <person name="Palaniappan K."/>
            <person name="Land M."/>
            <person name="Hauser L."/>
            <person name="Chang Y.J."/>
            <person name="Jeffries C.D."/>
            <person name="Detter J.C."/>
            <person name="Brambilla E."/>
            <person name="Rohde M."/>
            <person name="Goker M."/>
            <person name="Woyke T."/>
            <person name="Bristow J."/>
            <person name="Eisen J.A."/>
            <person name="Markowitz V."/>
            <person name="Hugenholtz P."/>
            <person name="Kyrpides N.C."/>
            <person name="Klenk H.P."/>
            <person name="Lucas S."/>
        </authorList>
    </citation>
    <scope>NUCLEOTIDE SEQUENCE [LARGE SCALE GENOMIC DNA]</scope>
    <source>
        <strain evidence="3">ATCC 35417 / DSM 20613 / JCM 6297 / CCUG 15421 / P 36-108</strain>
    </source>
</reference>
<dbReference type="eggNOG" id="COG1061">
    <property type="taxonomic scope" value="Bacteria"/>
</dbReference>
<evidence type="ECO:0000313" key="3">
    <source>
        <dbReference type="Proteomes" id="UP000008630"/>
    </source>
</evidence>
<accession>E6SWI0</accession>
<name>E6SWI0_BACT6</name>
<dbReference type="InterPro" id="IPR006935">
    <property type="entry name" value="Helicase/UvrB_N"/>
</dbReference>
<organism evidence="2 3">
    <name type="scientific">Bacteroides helcogenes (strain ATCC 35417 / DSM 20613 / JCM 6297 / CCUG 15421 / P 36-108)</name>
    <dbReference type="NCBI Taxonomy" id="693979"/>
    <lineage>
        <taxon>Bacteria</taxon>
        <taxon>Pseudomonadati</taxon>
        <taxon>Bacteroidota</taxon>
        <taxon>Bacteroidia</taxon>
        <taxon>Bacteroidales</taxon>
        <taxon>Bacteroidaceae</taxon>
        <taxon>Bacteroides</taxon>
    </lineage>
</organism>
<keyword evidence="3" id="KW-1185">Reference proteome</keyword>
<gene>
    <name evidence="2" type="ordered locus">Bache_2696</name>
</gene>
<protein>
    <submittedName>
        <fullName evidence="2">Type III restriction protein res subunit</fullName>
    </submittedName>
</protein>
<proteinExistence type="predicted"/>
<evidence type="ECO:0000313" key="2">
    <source>
        <dbReference type="EMBL" id="ADV44641.1"/>
    </source>
</evidence>
<dbReference type="KEGG" id="bhl:Bache_2696"/>
<dbReference type="AlphaFoldDB" id="E6SWI0"/>
<dbReference type="Pfam" id="PF04851">
    <property type="entry name" value="ResIII"/>
    <property type="match status" value="1"/>
</dbReference>
<evidence type="ECO:0000259" key="1">
    <source>
        <dbReference type="Pfam" id="PF04851"/>
    </source>
</evidence>
<dbReference type="RefSeq" id="WP_013548228.1">
    <property type="nucleotide sequence ID" value="NC_014933.1"/>
</dbReference>
<feature type="domain" description="Helicase/UvrB N-terminal" evidence="1">
    <location>
        <begin position="154"/>
        <end position="300"/>
    </location>
</feature>
<reference key="1">
    <citation type="submission" date="2010-11" db="EMBL/GenBank/DDBJ databases">
        <title>The complete genome of Bacteroides helcogenes P 36-108.</title>
        <authorList>
            <consortium name="US DOE Joint Genome Institute (JGI-PGF)"/>
            <person name="Lucas S."/>
            <person name="Copeland A."/>
            <person name="Lapidus A."/>
            <person name="Bruce D."/>
            <person name="Goodwin L."/>
            <person name="Pitluck S."/>
            <person name="Kyrpides N."/>
            <person name="Mavromatis K."/>
            <person name="Ivanova N."/>
            <person name="Zeytun A."/>
            <person name="Brettin T."/>
            <person name="Detter J.C."/>
            <person name="Tapia R."/>
            <person name="Han C."/>
            <person name="Land M."/>
            <person name="Hauser L."/>
            <person name="Markowitz V."/>
            <person name="Cheng J.-F."/>
            <person name="Hugenholtz P."/>
            <person name="Woyke T."/>
            <person name="Wu D."/>
            <person name="Gronow S."/>
            <person name="Wellnitz S."/>
            <person name="Brambilla E."/>
            <person name="Klenk H.-P."/>
            <person name="Eisen J.A."/>
        </authorList>
    </citation>
    <scope>NUCLEOTIDE SEQUENCE</scope>
    <source>
        <strain>P 36-108</strain>
    </source>
</reference>
<dbReference type="OrthoDB" id="9759819at2"/>
<dbReference type="HOGENOM" id="CLU_008858_0_0_10"/>
<dbReference type="GO" id="GO:0003677">
    <property type="term" value="F:DNA binding"/>
    <property type="evidence" value="ECO:0007669"/>
    <property type="project" value="InterPro"/>
</dbReference>
<dbReference type="REBASE" id="31573">
    <property type="entry name" value="Bhe36ORF2695P"/>
</dbReference>
<dbReference type="EMBL" id="CP002352">
    <property type="protein sequence ID" value="ADV44641.1"/>
    <property type="molecule type" value="Genomic_DNA"/>
</dbReference>
<dbReference type="Gene3D" id="3.40.50.300">
    <property type="entry name" value="P-loop containing nucleotide triphosphate hydrolases"/>
    <property type="match status" value="1"/>
</dbReference>
<dbReference type="InterPro" id="IPR027417">
    <property type="entry name" value="P-loop_NTPase"/>
</dbReference>
<dbReference type="Proteomes" id="UP000008630">
    <property type="component" value="Chromosome"/>
</dbReference>
<dbReference type="GO" id="GO:0005524">
    <property type="term" value="F:ATP binding"/>
    <property type="evidence" value="ECO:0007669"/>
    <property type="project" value="InterPro"/>
</dbReference>
<sequence length="1084" mass="124971">MAKKKSSPPVNFETYLVLFRYFLGEIGTTELKSLGNKLNSVEYEGLDENGNTHFHHYIAQITKMKHCSITTDKLREYDERICRYTKEIGENRGGISLKYFQYISLLFTEMYLDNYFADRSAFCKSLNEFIDSENARTLGALTMEPYTINSMNKLAYMCATGSGKTLLMHINIKQFIFYLKRAKRINGSIAINKIIVLSPNEGMSKQHLGELTLSGIKANIFNKDGGGMFSGQNEGVTIIDMNKLKEEGKVKTVSVDSFERNNLVLVDEAHRGMSSTDGVWYDYRTRLSEEGFAFEYSATFKQALNATSSKKEDRQMVAEYGKSIIMDYSYKYFYGDGYGKDYRIYNLRAGIDDNHRHLYLIGCLLSFFQQVKYSIEKRTELIPFNIKNPLLVFVGNRVTASTSKDELSDVQEVLCFIDRFVRNKQESIRCIEQVKSEETGLTDKYGRDLFSHNFNALIDVYGQLPSAQVLYEDMLHLIFNTDTVADAPRLHIEAIKQVQGEIAMKIGEYGDYFGVINIGDTANLIKACEAKGIVSRSEEFVSTSLFSSINDKESKVRILIGSRKFTEGWNSWRVSTMGLINFAKGEGSQAIQLFGRGVRLKGYKGMLKRSTCLDDTSVKPLRYINCVETLTIFGVKAQYMEDFKKFIEQEGAPINDDIIEVTLPVVNRYDEVKTKKLRVIKVKDGKNFKKQARRMVLDVPKEDFMRYLVRSKSVLDCRSKIQSIESSGSLKMNIQVIDTRFTIPASTLALLDYYRIFDEIQQYKNEKSYFNISIDRNKLKPILETDGWYELIIPEKQLEIDSIRKIEYVTDYAIMALKSYMDKFCKFEQERWEAPLLEFQEISATDNNFVDEYTFTVTPQNSLDTTGEELDKFIGDIKSILTDNNGLNEYEKKFDFNKNLCLFDFRSHLYAPLVCLKKGNTNIQITPVSLNEDEKLFVDYLKEFTENNGDMLENKSLYLLRNKSKVGMGFFVAGNFYPDYILWIDTHEKQYITFVDPKGLLRIMPDDPKIEFHKTIKDLEKQLAPTAGDKQIVLNSFIMSATKSADLYEWWHWDKTTREAHNVYTLDDDQCVISMINKICFLQS</sequence>
<dbReference type="SUPFAM" id="SSF52540">
    <property type="entry name" value="P-loop containing nucleoside triphosphate hydrolases"/>
    <property type="match status" value="1"/>
</dbReference>
<dbReference type="GO" id="GO:0016787">
    <property type="term" value="F:hydrolase activity"/>
    <property type="evidence" value="ECO:0007669"/>
    <property type="project" value="InterPro"/>
</dbReference>
<dbReference type="PATRIC" id="fig|693979.3.peg.2823"/>
<dbReference type="STRING" id="693979.Bache_2696"/>